<proteinExistence type="predicted"/>
<feature type="non-terminal residue" evidence="1">
    <location>
        <position position="1"/>
    </location>
</feature>
<feature type="non-terminal residue" evidence="1">
    <location>
        <position position="261"/>
    </location>
</feature>
<gene>
    <name evidence="1" type="ORF">S01H1_51299</name>
</gene>
<reference evidence="1" key="1">
    <citation type="journal article" date="2014" name="Front. Microbiol.">
        <title>High frequency of phylogenetically diverse reductive dehalogenase-homologous genes in deep subseafloor sedimentary metagenomes.</title>
        <authorList>
            <person name="Kawai M."/>
            <person name="Futagami T."/>
            <person name="Toyoda A."/>
            <person name="Takaki Y."/>
            <person name="Nishi S."/>
            <person name="Hori S."/>
            <person name="Arai W."/>
            <person name="Tsubouchi T."/>
            <person name="Morono Y."/>
            <person name="Uchiyama I."/>
            <person name="Ito T."/>
            <person name="Fujiyama A."/>
            <person name="Inagaki F."/>
            <person name="Takami H."/>
        </authorList>
    </citation>
    <scope>NUCLEOTIDE SEQUENCE</scope>
    <source>
        <strain evidence="1">Expedition CK06-06</strain>
    </source>
</reference>
<comment type="caution">
    <text evidence="1">The sequence shown here is derived from an EMBL/GenBank/DDBJ whole genome shotgun (WGS) entry which is preliminary data.</text>
</comment>
<organism evidence="1">
    <name type="scientific">marine sediment metagenome</name>
    <dbReference type="NCBI Taxonomy" id="412755"/>
    <lineage>
        <taxon>unclassified sequences</taxon>
        <taxon>metagenomes</taxon>
        <taxon>ecological metagenomes</taxon>
    </lineage>
</organism>
<dbReference type="AlphaFoldDB" id="X0VUY8"/>
<evidence type="ECO:0000313" key="1">
    <source>
        <dbReference type="EMBL" id="GAG22075.1"/>
    </source>
</evidence>
<name>X0VUY8_9ZZZZ</name>
<accession>X0VUY8</accession>
<sequence length="261" mass="26930">TLAGVITQINAIATAEEGASIKATQLSLDLQKVSTAAGQQMGLFGGTTTTRGAGMPTDLEEDDPFFGLTSPSMGAQRAVSPMLDLALGDKLNAEFQVITGSVEQLGKVLGQNEKLMKAVQVGVDALEKEFKEAGLSADSFTVKIDAANQALQVTATQAQAAVKAPAGIKGAVYQDEIAQVKNIQDSVRVGLGDAQVIDRAKELQQAFSNIGASAAGVKNLETALKGFGLTLGDIRSSSYDANEGIIRFSASADAGAGIVRR</sequence>
<protein>
    <submittedName>
        <fullName evidence="1">Uncharacterized protein</fullName>
    </submittedName>
</protein>
<dbReference type="EMBL" id="BARS01033103">
    <property type="protein sequence ID" value="GAG22075.1"/>
    <property type="molecule type" value="Genomic_DNA"/>
</dbReference>